<protein>
    <submittedName>
        <fullName evidence="1">Uncharacterized protein</fullName>
    </submittedName>
</protein>
<dbReference type="EMBL" id="JBIAPI010000016">
    <property type="protein sequence ID" value="MFF3228867.1"/>
    <property type="molecule type" value="Genomic_DNA"/>
</dbReference>
<evidence type="ECO:0000313" key="1">
    <source>
        <dbReference type="EMBL" id="MFF3228867.1"/>
    </source>
</evidence>
<proteinExistence type="predicted"/>
<accession>A0ABW6R5S1</accession>
<name>A0ABW6R5S1_9NOCA</name>
<dbReference type="Proteomes" id="UP001601948">
    <property type="component" value="Unassembled WGS sequence"/>
</dbReference>
<keyword evidence="2" id="KW-1185">Reference proteome</keyword>
<sequence>MWIDELDRKYRVEVALVSKFCVAPARLGSSCGGFFGIGGELPNGLTVWVSNGEMEHLDEHGWVVGLHVDGGYVGHLETGSLAEQLAIAASLTAKQARALAAGSTSEASLPDQIITP</sequence>
<evidence type="ECO:0000313" key="2">
    <source>
        <dbReference type="Proteomes" id="UP001601948"/>
    </source>
</evidence>
<gene>
    <name evidence="1" type="ORF">ACFYV7_39165</name>
</gene>
<organism evidence="1 2">
    <name type="scientific">Nocardia suismassiliense</name>
    <dbReference type="NCBI Taxonomy" id="2077092"/>
    <lineage>
        <taxon>Bacteria</taxon>
        <taxon>Bacillati</taxon>
        <taxon>Actinomycetota</taxon>
        <taxon>Actinomycetes</taxon>
        <taxon>Mycobacteriales</taxon>
        <taxon>Nocardiaceae</taxon>
        <taxon>Nocardia</taxon>
    </lineage>
</organism>
<comment type="caution">
    <text evidence="1">The sequence shown here is derived from an EMBL/GenBank/DDBJ whole genome shotgun (WGS) entry which is preliminary data.</text>
</comment>
<reference evidence="1 2" key="1">
    <citation type="submission" date="2024-10" db="EMBL/GenBank/DDBJ databases">
        <title>The Natural Products Discovery Center: Release of the First 8490 Sequenced Strains for Exploring Actinobacteria Biosynthetic Diversity.</title>
        <authorList>
            <person name="Kalkreuter E."/>
            <person name="Kautsar S.A."/>
            <person name="Yang D."/>
            <person name="Bader C.D."/>
            <person name="Teijaro C.N."/>
            <person name="Fluegel L."/>
            <person name="Davis C.M."/>
            <person name="Simpson J.R."/>
            <person name="Lauterbach L."/>
            <person name="Steele A.D."/>
            <person name="Gui C."/>
            <person name="Meng S."/>
            <person name="Li G."/>
            <person name="Viehrig K."/>
            <person name="Ye F."/>
            <person name="Su P."/>
            <person name="Kiefer A.F."/>
            <person name="Nichols A."/>
            <person name="Cepeda A.J."/>
            <person name="Yan W."/>
            <person name="Fan B."/>
            <person name="Jiang Y."/>
            <person name="Adhikari A."/>
            <person name="Zheng C.-J."/>
            <person name="Schuster L."/>
            <person name="Cowan T.M."/>
            <person name="Smanski M.J."/>
            <person name="Chevrette M.G."/>
            <person name="De Carvalho L.P.S."/>
            <person name="Shen B."/>
        </authorList>
    </citation>
    <scope>NUCLEOTIDE SEQUENCE [LARGE SCALE GENOMIC DNA]</scope>
    <source>
        <strain evidence="1 2">NPDC003040</strain>
    </source>
</reference>
<dbReference type="RefSeq" id="WP_387726008.1">
    <property type="nucleotide sequence ID" value="NZ_JBIAPI010000016.1"/>
</dbReference>